<dbReference type="InterPro" id="IPR029063">
    <property type="entry name" value="SAM-dependent_MTases_sf"/>
</dbReference>
<dbReference type="SUPFAM" id="SSF53335">
    <property type="entry name" value="S-adenosyl-L-methionine-dependent methyltransferases"/>
    <property type="match status" value="1"/>
</dbReference>
<organism evidence="1 3">
    <name type="scientific">Ensete ventricosum</name>
    <name type="common">Abyssinian banana</name>
    <name type="synonym">Musa ensete</name>
    <dbReference type="NCBI Taxonomy" id="4639"/>
    <lineage>
        <taxon>Eukaryota</taxon>
        <taxon>Viridiplantae</taxon>
        <taxon>Streptophyta</taxon>
        <taxon>Embryophyta</taxon>
        <taxon>Tracheophyta</taxon>
        <taxon>Spermatophyta</taxon>
        <taxon>Magnoliopsida</taxon>
        <taxon>Liliopsida</taxon>
        <taxon>Zingiberales</taxon>
        <taxon>Musaceae</taxon>
        <taxon>Ensete</taxon>
    </lineage>
</organism>
<evidence type="ECO:0000313" key="3">
    <source>
        <dbReference type="Proteomes" id="UP000287651"/>
    </source>
</evidence>
<dbReference type="EMBL" id="AMZH03000042">
    <property type="protein sequence ID" value="RRT85915.1"/>
    <property type="molecule type" value="Genomic_DNA"/>
</dbReference>
<name>A0A427BBK7_ENSVE</name>
<reference evidence="1" key="3">
    <citation type="submission" date="2018-09" db="EMBL/GenBank/DDBJ databases">
        <authorList>
            <person name="Harrison J."/>
            <person name="Moore K.A."/>
            <person name="Paszkiewicz K."/>
            <person name="Jones T."/>
            <person name="Grant M."/>
            <person name="Ambacheew D."/>
            <person name="Muzemil S."/>
            <person name="Studholme D."/>
        </authorList>
    </citation>
    <scope>NUCLEOTIDE SEQUENCE</scope>
</reference>
<proteinExistence type="predicted"/>
<dbReference type="Proteomes" id="UP000287651">
    <property type="component" value="Unassembled WGS sequence"/>
</dbReference>
<sequence length="250" mass="28485">MTHAYGEPSYWDQRYQSDPGTFDWYQKYPSLAPLFDRYLLRHHRLLLVGCGNSGILTLHPVFLLGSTHICHRFERIHLRNKLISGWTLRPSSPDPVLRISRFATKDDRMGFPGERTRISNASFARAPRSIIRRRASKKRRLGARPCSDVERFGRAPALSQALVRSSALVGSIKPTNAAISSEVNLNLLPHESRLCCQHLTVAVAAVFIAVAVVAIHHRRYCWPSSLLFAAVAKNEVRMFTRFLSWTSRYM</sequence>
<evidence type="ECO:0000313" key="2">
    <source>
        <dbReference type="EMBL" id="RZR73998.1"/>
    </source>
</evidence>
<reference evidence="2" key="2">
    <citation type="journal article" date="2018" name="Data Brief">
        <title>Genome sequence data from 17 accessions of Ensete ventricosum, a staple food crop for millions in Ethiopia.</title>
        <authorList>
            <person name="Yemataw Z."/>
            <person name="Muzemil S."/>
            <person name="Ambachew D."/>
            <person name="Tripathi L."/>
            <person name="Tesfaye K."/>
            <person name="Chala A."/>
            <person name="Farbos A."/>
            <person name="O'Neill P."/>
            <person name="Moore K."/>
            <person name="Grant M."/>
            <person name="Studholme D.J."/>
        </authorList>
    </citation>
    <scope>NUCLEOTIDE SEQUENCE [LARGE SCALE GENOMIC DNA]</scope>
    <source>
        <tissue evidence="2">Leaf</tissue>
    </source>
</reference>
<accession>A0A427BBK7</accession>
<gene>
    <name evidence="1" type="ORF">B296_00003474</name>
    <name evidence="2" type="ORF">BHM03_00030748</name>
</gene>
<dbReference type="Proteomes" id="UP000290560">
    <property type="component" value="Unassembled WGS sequence"/>
</dbReference>
<dbReference type="EMBL" id="KV876078">
    <property type="protein sequence ID" value="RZR73998.1"/>
    <property type="molecule type" value="Genomic_DNA"/>
</dbReference>
<dbReference type="AlphaFoldDB" id="A0A427BBK7"/>
<evidence type="ECO:0000313" key="1">
    <source>
        <dbReference type="EMBL" id="RRT85915.1"/>
    </source>
</evidence>
<dbReference type="Gene3D" id="3.40.50.150">
    <property type="entry name" value="Vaccinia Virus protein VP39"/>
    <property type="match status" value="1"/>
</dbReference>
<protein>
    <submittedName>
        <fullName evidence="1">Uncharacterized protein</fullName>
    </submittedName>
</protein>
<reference evidence="3" key="1">
    <citation type="journal article" date="2014" name="Agronomy (Basel)">
        <title>A Draft Genome Sequence for Ensete ventricosum, the Drought-Tolerant Tree Against Hunger.</title>
        <authorList>
            <person name="Harrison J."/>
            <person name="Moore K.A."/>
            <person name="Paszkiewicz K."/>
            <person name="Jones T."/>
            <person name="Grant M."/>
            <person name="Ambacheew D."/>
            <person name="Muzemil S."/>
            <person name="Studholme D.J."/>
        </authorList>
    </citation>
    <scope>NUCLEOTIDE SEQUENCE [LARGE SCALE GENOMIC DNA]</scope>
</reference>